<evidence type="ECO:0000313" key="3">
    <source>
        <dbReference type="Proteomes" id="UP000005332"/>
    </source>
</evidence>
<keyword evidence="3" id="KW-1185">Reference proteome</keyword>
<evidence type="ECO:0000259" key="1">
    <source>
        <dbReference type="SMART" id="SM00507"/>
    </source>
</evidence>
<proteinExistence type="predicted"/>
<dbReference type="InterPro" id="IPR002711">
    <property type="entry name" value="HNH"/>
</dbReference>
<keyword evidence="2" id="KW-0255">Endonuclease</keyword>
<dbReference type="GO" id="GO:0004519">
    <property type="term" value="F:endonuclease activity"/>
    <property type="evidence" value="ECO:0007669"/>
    <property type="project" value="UniProtKB-KW"/>
</dbReference>
<keyword evidence="2" id="KW-0378">Hydrolase</keyword>
<dbReference type="PANTHER" id="PTHR33877">
    <property type="entry name" value="SLL1193 PROTEIN"/>
    <property type="match status" value="1"/>
</dbReference>
<name>G4CYC6_9ACTN</name>
<protein>
    <submittedName>
        <fullName evidence="2">HNH endonuclease domain protein</fullName>
    </submittedName>
</protein>
<dbReference type="GO" id="GO:0008270">
    <property type="term" value="F:zinc ion binding"/>
    <property type="evidence" value="ECO:0007669"/>
    <property type="project" value="InterPro"/>
</dbReference>
<reference evidence="2 3" key="1">
    <citation type="submission" date="2011-06" db="EMBL/GenBank/DDBJ databases">
        <authorList>
            <person name="Muzny D."/>
            <person name="Qin X."/>
            <person name="Deng J."/>
            <person name="Jiang H."/>
            <person name="Liu Y."/>
            <person name="Qu J."/>
            <person name="Song X.-Z."/>
            <person name="Zhang L."/>
            <person name="Thornton R."/>
            <person name="Coyle M."/>
            <person name="Francisco L."/>
            <person name="Jackson L."/>
            <person name="Javaid M."/>
            <person name="Korchina V."/>
            <person name="Kovar C."/>
            <person name="Mata R."/>
            <person name="Mathew T."/>
            <person name="Ngo R."/>
            <person name="Nguyen L."/>
            <person name="Nguyen N."/>
            <person name="Okwuonu G."/>
            <person name="Ongeri F."/>
            <person name="Pham C."/>
            <person name="Simmons D."/>
            <person name="Wilczek-Boney K."/>
            <person name="Hale W."/>
            <person name="Jakkamsetti A."/>
            <person name="Pham P."/>
            <person name="Ruth R."/>
            <person name="San Lucas F."/>
            <person name="Warren J."/>
            <person name="Zhang J."/>
            <person name="Zhao Z."/>
            <person name="Zhou C."/>
            <person name="Zhu D."/>
            <person name="Lee S."/>
            <person name="Bess C."/>
            <person name="Blankenburg K."/>
            <person name="Forbes L."/>
            <person name="Fu Q."/>
            <person name="Gubbala S."/>
            <person name="Hirani K."/>
            <person name="Jayaseelan J.C."/>
            <person name="Lara F."/>
            <person name="Munidasa M."/>
            <person name="Palculict T."/>
            <person name="Patil S."/>
            <person name="Pu L.-L."/>
            <person name="Saada N."/>
            <person name="Tang L."/>
            <person name="Weissenberger G."/>
            <person name="Zhu Y."/>
            <person name="Hemphill L."/>
            <person name="Shang Y."/>
            <person name="Youmans B."/>
            <person name="Ayvaz T."/>
            <person name="Ross M."/>
            <person name="Santibanez J."/>
            <person name="Aqrawi P."/>
            <person name="Gross S."/>
            <person name="Joshi V."/>
            <person name="Fowler G."/>
            <person name="Nazareth L."/>
            <person name="Reid J."/>
            <person name="Worley K."/>
            <person name="Petrosino J."/>
            <person name="Highlander S."/>
            <person name="Gibbs R."/>
        </authorList>
    </citation>
    <scope>NUCLEOTIDE SEQUENCE [LARGE SCALE GENOMIC DNA]</scope>
    <source>
        <strain evidence="2 3">ATCC 25577</strain>
    </source>
</reference>
<dbReference type="Gene3D" id="1.10.30.50">
    <property type="match status" value="1"/>
</dbReference>
<gene>
    <name evidence="2" type="ORF">HMPREF9153_1533</name>
</gene>
<dbReference type="HOGENOM" id="CLU_2181540_0_0_11"/>
<feature type="domain" description="HNH nuclease" evidence="1">
    <location>
        <begin position="28"/>
        <end position="84"/>
    </location>
</feature>
<dbReference type="InterPro" id="IPR052892">
    <property type="entry name" value="NA-targeting_endonuclease"/>
</dbReference>
<sequence length="109" mass="11971">MDELISAVSDKVKYRASVAGQRALMTSAVRERIKSRDNYTCRSCGVSLSQEPHLLLEVDHILPVSEGGLSVDDNLQTLCWRCNRSKSNKLPVIEGHQLAGVDDGEPHPA</sequence>
<dbReference type="Proteomes" id="UP000005332">
    <property type="component" value="Unassembled WGS sequence"/>
</dbReference>
<dbReference type="SMART" id="SM00507">
    <property type="entry name" value="HNHc"/>
    <property type="match status" value="1"/>
</dbReference>
<dbReference type="EMBL" id="AGBA01000013">
    <property type="protein sequence ID" value="EGY77990.1"/>
    <property type="molecule type" value="Genomic_DNA"/>
</dbReference>
<dbReference type="GO" id="GO:0003676">
    <property type="term" value="F:nucleic acid binding"/>
    <property type="evidence" value="ECO:0007669"/>
    <property type="project" value="InterPro"/>
</dbReference>
<keyword evidence="2" id="KW-0540">Nuclease</keyword>
<accession>G4CYC6</accession>
<dbReference type="InterPro" id="IPR003615">
    <property type="entry name" value="HNH_nuc"/>
</dbReference>
<dbReference type="CDD" id="cd00085">
    <property type="entry name" value="HNHc"/>
    <property type="match status" value="1"/>
</dbReference>
<dbReference type="PANTHER" id="PTHR33877:SF1">
    <property type="entry name" value="TYPE IV METHYL-DIRECTED RESTRICTION ENZYME ECOKMCRA"/>
    <property type="match status" value="1"/>
</dbReference>
<dbReference type="AlphaFoldDB" id="G4CYC6"/>
<dbReference type="Pfam" id="PF01844">
    <property type="entry name" value="HNH"/>
    <property type="match status" value="1"/>
</dbReference>
<comment type="caution">
    <text evidence="2">The sequence shown here is derived from an EMBL/GenBank/DDBJ whole genome shotgun (WGS) entry which is preliminary data.</text>
</comment>
<organism evidence="2 3">
    <name type="scientific">Cutibacterium avidum ATCC 25577</name>
    <dbReference type="NCBI Taxonomy" id="997355"/>
    <lineage>
        <taxon>Bacteria</taxon>
        <taxon>Bacillati</taxon>
        <taxon>Actinomycetota</taxon>
        <taxon>Actinomycetes</taxon>
        <taxon>Propionibacteriales</taxon>
        <taxon>Propionibacteriaceae</taxon>
        <taxon>Cutibacterium</taxon>
    </lineage>
</organism>
<evidence type="ECO:0000313" key="2">
    <source>
        <dbReference type="EMBL" id="EGY77990.1"/>
    </source>
</evidence>